<organism evidence="2 3">
    <name type="scientific">Chryseobacterium nematophagum</name>
    <dbReference type="NCBI Taxonomy" id="2305228"/>
    <lineage>
        <taxon>Bacteria</taxon>
        <taxon>Pseudomonadati</taxon>
        <taxon>Bacteroidota</taxon>
        <taxon>Flavobacteriia</taxon>
        <taxon>Flavobacteriales</taxon>
        <taxon>Weeksellaceae</taxon>
        <taxon>Chryseobacterium group</taxon>
        <taxon>Chryseobacterium</taxon>
    </lineage>
</organism>
<sequence length="123" mass="14139">MKKLILMFALLCIISCIGSDTEFLPQNILEAKKEKLLIAEYKPTTINIKIDETDYVIEEAFTAFKYIAKNNKNINKNFFAFILKIRNIKNDDIGLSDSDPINYNKFINFYGDNCGELTLIILS</sequence>
<keyword evidence="1" id="KW-0732">Signal</keyword>
<keyword evidence="3" id="KW-1185">Reference proteome</keyword>
<proteinExistence type="predicted"/>
<comment type="caution">
    <text evidence="2">The sequence shown here is derived from an EMBL/GenBank/DDBJ whole genome shotgun (WGS) entry which is preliminary data.</text>
</comment>
<dbReference type="RefSeq" id="WP_122546708.1">
    <property type="nucleotide sequence ID" value="NZ_QWIV01000013.1"/>
</dbReference>
<dbReference type="EMBL" id="QWIV01000013">
    <property type="protein sequence ID" value="RMZ59585.1"/>
    <property type="molecule type" value="Genomic_DNA"/>
</dbReference>
<accession>A0A3M7LBZ4</accession>
<evidence type="ECO:0000256" key="1">
    <source>
        <dbReference type="SAM" id="SignalP"/>
    </source>
</evidence>
<evidence type="ECO:0000313" key="2">
    <source>
        <dbReference type="EMBL" id="RMZ59585.1"/>
    </source>
</evidence>
<name>A0A3M7LBZ4_9FLAO</name>
<dbReference type="AlphaFoldDB" id="A0A3M7LBZ4"/>
<dbReference type="Proteomes" id="UP000267524">
    <property type="component" value="Unassembled WGS sequence"/>
</dbReference>
<protein>
    <recommendedName>
        <fullName evidence="4">Lipoprotein</fullName>
    </recommendedName>
</protein>
<evidence type="ECO:0000313" key="3">
    <source>
        <dbReference type="Proteomes" id="UP000267524"/>
    </source>
</evidence>
<evidence type="ECO:0008006" key="4">
    <source>
        <dbReference type="Google" id="ProtNLM"/>
    </source>
</evidence>
<gene>
    <name evidence="2" type="ORF">D1632_08110</name>
</gene>
<reference evidence="2 3" key="1">
    <citation type="submission" date="2018-08" db="EMBL/GenBank/DDBJ databases">
        <title>Chryseobacterium nematophagum: a novel matrix digesting pathogen of nematodes.</title>
        <authorList>
            <person name="Page A."/>
            <person name="Roberts M."/>
            <person name="Felix M.-A."/>
            <person name="Weir W."/>
        </authorList>
    </citation>
    <scope>NUCLEOTIDE SEQUENCE [LARGE SCALE GENOMIC DNA]</scope>
    <source>
        <strain evidence="2 3">JUb275</strain>
    </source>
</reference>
<feature type="chain" id="PRO_5018314672" description="Lipoprotein" evidence="1">
    <location>
        <begin position="19"/>
        <end position="123"/>
    </location>
</feature>
<feature type="signal peptide" evidence="1">
    <location>
        <begin position="1"/>
        <end position="18"/>
    </location>
</feature>